<protein>
    <submittedName>
        <fullName evidence="2">Uncharacterized protein</fullName>
    </submittedName>
</protein>
<keyword evidence="1" id="KW-0732">Signal</keyword>
<accession>A0ABP8ZYU1</accession>
<dbReference type="RefSeq" id="WP_264542314.1">
    <property type="nucleotide sequence ID" value="NZ_BAABIP010000017.1"/>
</dbReference>
<feature type="chain" id="PRO_5045944028" evidence="1">
    <location>
        <begin position="19"/>
        <end position="204"/>
    </location>
</feature>
<feature type="signal peptide" evidence="1">
    <location>
        <begin position="1"/>
        <end position="18"/>
    </location>
</feature>
<keyword evidence="3" id="KW-1185">Reference proteome</keyword>
<proteinExistence type="predicted"/>
<evidence type="ECO:0000256" key="1">
    <source>
        <dbReference type="SAM" id="SignalP"/>
    </source>
</evidence>
<reference evidence="3" key="1">
    <citation type="journal article" date="2019" name="Int. J. Syst. Evol. Microbiol.">
        <title>The Global Catalogue of Microorganisms (GCM) 10K type strain sequencing project: providing services to taxonomists for standard genome sequencing and annotation.</title>
        <authorList>
            <consortium name="The Broad Institute Genomics Platform"/>
            <consortium name="The Broad Institute Genome Sequencing Center for Infectious Disease"/>
            <person name="Wu L."/>
            <person name="Ma J."/>
        </authorList>
    </citation>
    <scope>NUCLEOTIDE SEQUENCE [LARGE SCALE GENOMIC DNA]</scope>
    <source>
        <strain evidence="3">JCM 18198</strain>
    </source>
</reference>
<dbReference type="Proteomes" id="UP001500141">
    <property type="component" value="Unassembled WGS sequence"/>
</dbReference>
<dbReference type="EMBL" id="BAABIP010000017">
    <property type="protein sequence ID" value="GAA4770068.1"/>
    <property type="molecule type" value="Genomic_DNA"/>
</dbReference>
<sequence>MKNVIYTLLLVFSCFVQAQVTKTATKKLPNAREISRNTAINNTPNTLIASEIEVYISVAKGIYTTNELYSLFQGNNPKIKLYCMSYGVPSKVEVKAINGIFPNLVDQYETIRYVVKIMAPEKPTYIVACIEEQELAQKNLQLQMHHKDESCSGILSKNNIFGIESNYAGVYKKMDAKEKNCNYIRFIDTDKTIQFRLSLIPSER</sequence>
<comment type="caution">
    <text evidence="2">The sequence shown here is derived from an EMBL/GenBank/DDBJ whole genome shotgun (WGS) entry which is preliminary data.</text>
</comment>
<gene>
    <name evidence="2" type="ORF">GCM10023230_20210</name>
</gene>
<evidence type="ECO:0000313" key="3">
    <source>
        <dbReference type="Proteomes" id="UP001500141"/>
    </source>
</evidence>
<evidence type="ECO:0000313" key="2">
    <source>
        <dbReference type="EMBL" id="GAA4770068.1"/>
    </source>
</evidence>
<organism evidence="2 3">
    <name type="scientific">Flavobacterium hankyongi</name>
    <dbReference type="NCBI Taxonomy" id="1176532"/>
    <lineage>
        <taxon>Bacteria</taxon>
        <taxon>Pseudomonadati</taxon>
        <taxon>Bacteroidota</taxon>
        <taxon>Flavobacteriia</taxon>
        <taxon>Flavobacteriales</taxon>
        <taxon>Flavobacteriaceae</taxon>
        <taxon>Flavobacterium</taxon>
    </lineage>
</organism>
<name>A0ABP8ZYU1_9FLAO</name>